<sequence>MGVHASDGSGWSSENDPFGGNDSNGKGTGPEGNGNGGNSGAGGNNTSVNFSKTPEKQAVASAMLMTIPQQIAIVEGTWGITINTTVLTSPFARLAGLLESSLPMAGRLTAVGALLSPSPIALDTIDPAFREHQQQLANLVTNQKLQSQTYSLTALPVSIVTDTPVKDISRQKTVPAKVVVEQVVSPEKNKVTPAMTKNPQQVNVVQAKKTGRPGVYSVEIAPGKPALQIGFSDKKPSKSFKTPSYDNIKPESVIPSITSETYQGIVDFGGDHTPIYISISKNLTAEEEKKQAETTRIDWEIHNPIEAAEVNLALASKEYDDAVNQVLVKQKALEMAKKTPEALAFTDAKLHPYNINIKKNGFGYADVIDSKEKMSFLLTEGARAYVWDYLGYSHIEAPTKEGLDFAVSVRNEILNIFEAIKKQILQGQQSIKDAENNLVLAKKNKDKAEDKKKKAKDKKEKEEKRKKPGTATGKGKKVGDKWLNDAGKENGAPIPEQVANKLRGKKFNSFDELRKAIWDEISKFPELIKNLSKNNKTLVSKGYSPFARKKDQVGGRKVHELHHDNPISEGGEVYDMDNLRVTTPKRHIDIHRGK</sequence>
<evidence type="ECO:0000256" key="5">
    <source>
        <dbReference type="ARBA" id="ARBA00022801"/>
    </source>
</evidence>
<dbReference type="AlphaFoldDB" id="A0A4R3NMD6"/>
<evidence type="ECO:0000256" key="2">
    <source>
        <dbReference type="ARBA" id="ARBA00022529"/>
    </source>
</evidence>
<keyword evidence="4" id="KW-0255">Endonuclease</keyword>
<proteinExistence type="inferred from homology"/>
<feature type="region of interest" description="Disordered" evidence="8">
    <location>
        <begin position="442"/>
        <end position="497"/>
    </location>
</feature>
<dbReference type="Pfam" id="PF03515">
    <property type="entry name" value="Cloacin"/>
    <property type="match status" value="1"/>
</dbReference>
<evidence type="ECO:0000259" key="9">
    <source>
        <dbReference type="SMART" id="SM00507"/>
    </source>
</evidence>
<comment type="caution">
    <text evidence="10">The sequence shown here is derived from an EMBL/GenBank/DDBJ whole genome shotgun (WGS) entry which is preliminary data.</text>
</comment>
<keyword evidence="7" id="KW-0078">Bacteriocin</keyword>
<evidence type="ECO:0000256" key="8">
    <source>
        <dbReference type="SAM" id="MobiDB-lite"/>
    </source>
</evidence>
<feature type="compositionally biased region" description="Basic and acidic residues" evidence="8">
    <location>
        <begin position="477"/>
        <end position="488"/>
    </location>
</feature>
<protein>
    <submittedName>
        <fullName evidence="10">Colicin-like bacteriocin tRNase protein</fullName>
    </submittedName>
</protein>
<accession>A0A4R3NMD6</accession>
<organism evidence="10 11">
    <name type="scientific">Providencia alcalifaciens</name>
    <dbReference type="NCBI Taxonomy" id="126385"/>
    <lineage>
        <taxon>Bacteria</taxon>
        <taxon>Pseudomonadati</taxon>
        <taxon>Pseudomonadota</taxon>
        <taxon>Gammaproteobacteria</taxon>
        <taxon>Enterobacterales</taxon>
        <taxon>Morganellaceae</taxon>
        <taxon>Providencia</taxon>
    </lineage>
</organism>
<feature type="region of interest" description="Disordered" evidence="8">
    <location>
        <begin position="1"/>
        <end position="51"/>
    </location>
</feature>
<dbReference type="GO" id="GO:0042742">
    <property type="term" value="P:defense response to bacterium"/>
    <property type="evidence" value="ECO:0007669"/>
    <property type="project" value="UniProtKB-KW"/>
</dbReference>
<dbReference type="InterPro" id="IPR016128">
    <property type="entry name" value="Pyosin/cloacin_T_dom"/>
</dbReference>
<keyword evidence="6" id="KW-0044">Antibiotic</keyword>
<evidence type="ECO:0000256" key="7">
    <source>
        <dbReference type="ARBA" id="ARBA00023048"/>
    </source>
</evidence>
<dbReference type="GO" id="GO:0004519">
    <property type="term" value="F:endonuclease activity"/>
    <property type="evidence" value="ECO:0007669"/>
    <property type="project" value="UniProtKB-KW"/>
</dbReference>
<feature type="domain" description="HNH nuclease" evidence="9">
    <location>
        <begin position="533"/>
        <end position="588"/>
    </location>
</feature>
<keyword evidence="3" id="KW-0540">Nuclease</keyword>
<dbReference type="InterPro" id="IPR037146">
    <property type="entry name" value="Colicin/pyocin_DNase_dom_sf"/>
</dbReference>
<evidence type="ECO:0000313" key="10">
    <source>
        <dbReference type="EMBL" id="TCT36742.1"/>
    </source>
</evidence>
<evidence type="ECO:0000256" key="6">
    <source>
        <dbReference type="ARBA" id="ARBA00023022"/>
    </source>
</evidence>
<dbReference type="OrthoDB" id="6975388at2"/>
<evidence type="ECO:0000313" key="11">
    <source>
        <dbReference type="Proteomes" id="UP000295055"/>
    </source>
</evidence>
<dbReference type="GO" id="GO:0016787">
    <property type="term" value="F:hydrolase activity"/>
    <property type="evidence" value="ECO:0007669"/>
    <property type="project" value="UniProtKB-KW"/>
</dbReference>
<evidence type="ECO:0000256" key="4">
    <source>
        <dbReference type="ARBA" id="ARBA00022759"/>
    </source>
</evidence>
<dbReference type="Gene3D" id="3.90.540.10">
    <property type="entry name" value="Colicin/pyocin, DNase domain"/>
    <property type="match status" value="1"/>
</dbReference>
<evidence type="ECO:0000256" key="1">
    <source>
        <dbReference type="ARBA" id="ARBA00006811"/>
    </source>
</evidence>
<feature type="compositionally biased region" description="Basic and acidic residues" evidence="8">
    <location>
        <begin position="549"/>
        <end position="566"/>
    </location>
</feature>
<dbReference type="InterPro" id="IPR038452">
    <property type="entry name" value="Channel_colicin_cen_sf"/>
</dbReference>
<dbReference type="Gene3D" id="3.30.305.10">
    <property type="entry name" value="Colicin Ia, domain 2"/>
    <property type="match status" value="1"/>
</dbReference>
<dbReference type="Proteomes" id="UP000295055">
    <property type="component" value="Unassembled WGS sequence"/>
</dbReference>
<dbReference type="RefSeq" id="WP_036952819.1">
    <property type="nucleotide sequence ID" value="NZ_CABKTH010000004.1"/>
</dbReference>
<reference evidence="10 11" key="1">
    <citation type="submission" date="2019-03" db="EMBL/GenBank/DDBJ databases">
        <title>Genomic analyses of the natural microbiome of Caenorhabditis elegans.</title>
        <authorList>
            <person name="Samuel B."/>
        </authorList>
    </citation>
    <scope>NUCLEOTIDE SEQUENCE [LARGE SCALE GENOMIC DNA]</scope>
    <source>
        <strain evidence="10 11">JUb102</strain>
    </source>
</reference>
<dbReference type="SMART" id="SM00507">
    <property type="entry name" value="HNHc"/>
    <property type="match status" value="1"/>
</dbReference>
<evidence type="ECO:0000256" key="3">
    <source>
        <dbReference type="ARBA" id="ARBA00022722"/>
    </source>
</evidence>
<feature type="region of interest" description="Disordered" evidence="8">
    <location>
        <begin position="549"/>
        <end position="572"/>
    </location>
</feature>
<keyword evidence="5" id="KW-0378">Hydrolase</keyword>
<dbReference type="InterPro" id="IPR003615">
    <property type="entry name" value="HNH_nuc"/>
</dbReference>
<gene>
    <name evidence="10" type="ORF">EC835_102193</name>
</gene>
<feature type="compositionally biased region" description="Gly residues" evidence="8">
    <location>
        <begin position="26"/>
        <end position="43"/>
    </location>
</feature>
<keyword evidence="2" id="KW-0929">Antimicrobial</keyword>
<dbReference type="EMBL" id="SMAS01000002">
    <property type="protein sequence ID" value="TCT36742.1"/>
    <property type="molecule type" value="Genomic_DNA"/>
</dbReference>
<name>A0A4R3NMD6_9GAMM</name>
<comment type="similarity">
    <text evidence="1">Belongs to the colicin/pyosin nuclease family.</text>
</comment>
<dbReference type="GO" id="GO:0031640">
    <property type="term" value="P:killing of cells of another organism"/>
    <property type="evidence" value="ECO:0007669"/>
    <property type="project" value="UniProtKB-KW"/>
</dbReference>
<dbReference type="Pfam" id="PF21431">
    <property type="entry name" value="Col-Pyo_DNase"/>
    <property type="match status" value="1"/>
</dbReference>
<feature type="compositionally biased region" description="Basic and acidic residues" evidence="8">
    <location>
        <begin position="446"/>
        <end position="465"/>
    </location>
</feature>
<dbReference type="InterPro" id="IPR044925">
    <property type="entry name" value="His-Me_finger_sf"/>
</dbReference>
<dbReference type="SUPFAM" id="SSF54060">
    <property type="entry name" value="His-Me finger endonucleases"/>
    <property type="match status" value="1"/>
</dbReference>